<protein>
    <submittedName>
        <fullName evidence="2">(pine wood nematode) hypothetical protein</fullName>
    </submittedName>
</protein>
<reference evidence="2" key="2">
    <citation type="submission" date="2020-09" db="EMBL/GenBank/DDBJ databases">
        <authorList>
            <person name="Kikuchi T."/>
        </authorList>
    </citation>
    <scope>NUCLEOTIDE SEQUENCE</scope>
    <source>
        <strain evidence="2">Ka4C1</strain>
    </source>
</reference>
<dbReference type="OrthoDB" id="10363754at2759"/>
<evidence type="ECO:0000313" key="5">
    <source>
        <dbReference type="WBParaSite" id="BXY_1686000.1"/>
    </source>
</evidence>
<keyword evidence="4" id="KW-1185">Reference proteome</keyword>
<evidence type="ECO:0000313" key="4">
    <source>
        <dbReference type="Proteomes" id="UP000659654"/>
    </source>
</evidence>
<accession>A0A1I7SUY6</accession>
<dbReference type="WBParaSite" id="BXY_1686000.1">
    <property type="protein sequence ID" value="BXY_1686000.1"/>
    <property type="gene ID" value="BXY_1686000"/>
</dbReference>
<dbReference type="Proteomes" id="UP000659654">
    <property type="component" value="Unassembled WGS sequence"/>
</dbReference>
<reference evidence="5" key="1">
    <citation type="submission" date="2016-11" db="UniProtKB">
        <authorList>
            <consortium name="WormBaseParasite"/>
        </authorList>
    </citation>
    <scope>IDENTIFICATION</scope>
</reference>
<gene>
    <name evidence="2" type="ORF">BXYJ_LOCUS4931</name>
</gene>
<dbReference type="AlphaFoldDB" id="A0A1I7SUY6"/>
<dbReference type="Proteomes" id="UP000095284">
    <property type="component" value="Unplaced"/>
</dbReference>
<evidence type="ECO:0000256" key="1">
    <source>
        <dbReference type="SAM" id="SignalP"/>
    </source>
</evidence>
<feature type="chain" id="PRO_5036022291" evidence="1">
    <location>
        <begin position="25"/>
        <end position="116"/>
    </location>
</feature>
<sequence>MSSKTNSLLRWSFLLLLLATLKIAAETDLKELCSQFPDGHFPKKPENVCAFSVAFSEDSCDTIPKDSVQNDIAVFDEMDLPEEKNEPFLEGLDAPPASGKWCFMALKSDYLQWKKR</sequence>
<proteinExistence type="predicted"/>
<dbReference type="EMBL" id="CAJFCV020000002">
    <property type="protein sequence ID" value="CAG9100615.1"/>
    <property type="molecule type" value="Genomic_DNA"/>
</dbReference>
<dbReference type="EMBL" id="CAJFDI010000002">
    <property type="protein sequence ID" value="CAD5217230.1"/>
    <property type="molecule type" value="Genomic_DNA"/>
</dbReference>
<organism evidence="3 5">
    <name type="scientific">Bursaphelenchus xylophilus</name>
    <name type="common">Pinewood nematode worm</name>
    <name type="synonym">Aphelenchoides xylophilus</name>
    <dbReference type="NCBI Taxonomy" id="6326"/>
    <lineage>
        <taxon>Eukaryota</taxon>
        <taxon>Metazoa</taxon>
        <taxon>Ecdysozoa</taxon>
        <taxon>Nematoda</taxon>
        <taxon>Chromadorea</taxon>
        <taxon>Rhabditida</taxon>
        <taxon>Tylenchina</taxon>
        <taxon>Tylenchomorpha</taxon>
        <taxon>Aphelenchoidea</taxon>
        <taxon>Aphelenchoididae</taxon>
        <taxon>Bursaphelenchus</taxon>
    </lineage>
</organism>
<name>A0A1I7SUY6_BURXY</name>
<evidence type="ECO:0000313" key="3">
    <source>
        <dbReference type="Proteomes" id="UP000095284"/>
    </source>
</evidence>
<dbReference type="Proteomes" id="UP000582659">
    <property type="component" value="Unassembled WGS sequence"/>
</dbReference>
<feature type="signal peptide" evidence="1">
    <location>
        <begin position="1"/>
        <end position="24"/>
    </location>
</feature>
<keyword evidence="1" id="KW-0732">Signal</keyword>
<evidence type="ECO:0000313" key="2">
    <source>
        <dbReference type="EMBL" id="CAD5217230.1"/>
    </source>
</evidence>